<feature type="transmembrane region" description="Helical" evidence="9">
    <location>
        <begin position="257"/>
        <end position="276"/>
    </location>
</feature>
<keyword evidence="3 9" id="KW-1003">Cell membrane</keyword>
<proteinExistence type="inferred from homology"/>
<gene>
    <name evidence="9 12" type="primary">secF</name>
    <name evidence="12" type="ORF">GCM10022236_03790</name>
</gene>
<dbReference type="PRINTS" id="PR01755">
    <property type="entry name" value="SECFTRNLCASE"/>
</dbReference>
<keyword evidence="5 9" id="KW-0653">Protein transport</keyword>
<keyword evidence="8 9" id="KW-0472">Membrane</keyword>
<name>A0ABP6ZCZ0_9ACTN</name>
<dbReference type="InterPro" id="IPR022645">
    <property type="entry name" value="SecD/SecF_bac"/>
</dbReference>
<dbReference type="InterPro" id="IPR022813">
    <property type="entry name" value="SecD/SecF_arch_bac"/>
</dbReference>
<organism evidence="12 13">
    <name type="scientific">Microlunatus ginsengisoli</name>
    <dbReference type="NCBI Taxonomy" id="363863"/>
    <lineage>
        <taxon>Bacteria</taxon>
        <taxon>Bacillati</taxon>
        <taxon>Actinomycetota</taxon>
        <taxon>Actinomycetes</taxon>
        <taxon>Propionibacteriales</taxon>
        <taxon>Propionibacteriaceae</taxon>
        <taxon>Microlunatus</taxon>
    </lineage>
</organism>
<evidence type="ECO:0000256" key="4">
    <source>
        <dbReference type="ARBA" id="ARBA00022692"/>
    </source>
</evidence>
<dbReference type="PANTHER" id="PTHR30081">
    <property type="entry name" value="PROTEIN-EXPORT MEMBRANE PROTEIN SEC"/>
    <property type="match status" value="1"/>
</dbReference>
<evidence type="ECO:0000256" key="3">
    <source>
        <dbReference type="ARBA" id="ARBA00022475"/>
    </source>
</evidence>
<comment type="subcellular location">
    <subcellularLocation>
        <location evidence="1 9">Cell membrane</location>
        <topology evidence="1 9">Multi-pass membrane protein</topology>
    </subcellularLocation>
</comment>
<evidence type="ECO:0000313" key="13">
    <source>
        <dbReference type="Proteomes" id="UP001501490"/>
    </source>
</evidence>
<keyword evidence="13" id="KW-1185">Reference proteome</keyword>
<keyword evidence="2 9" id="KW-0813">Transport</keyword>
<comment type="similarity">
    <text evidence="9">Belongs to the SecD/SecF family. SecF subfamily.</text>
</comment>
<evidence type="ECO:0000256" key="7">
    <source>
        <dbReference type="ARBA" id="ARBA00023010"/>
    </source>
</evidence>
<evidence type="ECO:0000256" key="2">
    <source>
        <dbReference type="ARBA" id="ARBA00022448"/>
    </source>
</evidence>
<feature type="compositionally biased region" description="Acidic residues" evidence="10">
    <location>
        <begin position="362"/>
        <end position="374"/>
    </location>
</feature>
<feature type="transmembrane region" description="Helical" evidence="9">
    <location>
        <begin position="282"/>
        <end position="306"/>
    </location>
</feature>
<dbReference type="InterPro" id="IPR048634">
    <property type="entry name" value="SecD_SecF_C"/>
</dbReference>
<evidence type="ECO:0000256" key="10">
    <source>
        <dbReference type="SAM" id="MobiDB-lite"/>
    </source>
</evidence>
<evidence type="ECO:0000256" key="9">
    <source>
        <dbReference type="HAMAP-Rule" id="MF_01464"/>
    </source>
</evidence>
<keyword evidence="7 9" id="KW-0811">Translocation</keyword>
<evidence type="ECO:0000256" key="8">
    <source>
        <dbReference type="ARBA" id="ARBA00023136"/>
    </source>
</evidence>
<evidence type="ECO:0000256" key="1">
    <source>
        <dbReference type="ARBA" id="ARBA00004651"/>
    </source>
</evidence>
<feature type="compositionally biased region" description="Basic residues" evidence="10">
    <location>
        <begin position="418"/>
        <end position="429"/>
    </location>
</feature>
<dbReference type="NCBIfam" id="TIGR00966">
    <property type="entry name" value="transloc_SecF"/>
    <property type="match status" value="1"/>
</dbReference>
<feature type="domain" description="Protein export membrane protein SecD/SecF C-terminal" evidence="11">
    <location>
        <begin position="119"/>
        <end position="310"/>
    </location>
</feature>
<dbReference type="HAMAP" id="MF_01464_B">
    <property type="entry name" value="SecF_B"/>
    <property type="match status" value="1"/>
</dbReference>
<dbReference type="PANTHER" id="PTHR30081:SF8">
    <property type="entry name" value="PROTEIN TRANSLOCASE SUBUNIT SECF"/>
    <property type="match status" value="1"/>
</dbReference>
<feature type="transmembrane region" description="Helical" evidence="9">
    <location>
        <begin position="146"/>
        <end position="165"/>
    </location>
</feature>
<dbReference type="SUPFAM" id="SSF82866">
    <property type="entry name" value="Multidrug efflux transporter AcrB transmembrane domain"/>
    <property type="match status" value="1"/>
</dbReference>
<keyword evidence="4 9" id="KW-0812">Transmembrane</keyword>
<dbReference type="EMBL" id="BAABAB010000003">
    <property type="protein sequence ID" value="GAA3605136.1"/>
    <property type="molecule type" value="Genomic_DNA"/>
</dbReference>
<dbReference type="Gene3D" id="1.20.1640.10">
    <property type="entry name" value="Multidrug efflux transporter AcrB transmembrane domain"/>
    <property type="match status" value="1"/>
</dbReference>
<dbReference type="InterPro" id="IPR005665">
    <property type="entry name" value="SecF_bac"/>
</dbReference>
<sequence>MSKLSGIGHRLYVGEVSYDFIGHRRIWYTVSAALMVISIAAVAIFGLKWGIEFSGGADFQVSTTVTSTTVDDFRTAIENSGVPNLQDSTINTIGNNAVRVQTRTLDPTQEVPKVRSAIAEEAGTTSENVAYSLIGASWGGQITQKALIALGVFLVLVTLVIWAYFRNGKMSAAALIALGHDLVLTVGIYALVGFTVTPATLIGVLTILGYSLYDTVVVFDKVRENTRDIKSSTTRTYGEAANLAVNQVLVRSINTTIIGVLPVAALLFAGAFILGEGPLKDLALALFVGMISGAYSSIFIATPLLVQMKEREPDMQKLSHRVANRRAREASKIGTGGAEGTRKGTKRAATTSTAATSVATLDPDDESDEDEDRSEPDRFGEPEGVGEPSVKVSVQKATDPPPITVTRPTGDGAARRPQPQHKPRSQRKK</sequence>
<feature type="transmembrane region" description="Helical" evidence="9">
    <location>
        <begin position="172"/>
        <end position="192"/>
    </location>
</feature>
<accession>A0ABP6ZCZ0</accession>
<comment type="function">
    <text evidence="9">Part of the Sec protein translocase complex. Interacts with the SecYEG preprotein conducting channel. SecDF uses the proton motive force (PMF) to complete protein translocation after the ATP-dependent function of SecA.</text>
</comment>
<evidence type="ECO:0000313" key="12">
    <source>
        <dbReference type="EMBL" id="GAA3605136.1"/>
    </source>
</evidence>
<feature type="transmembrane region" description="Helical" evidence="9">
    <location>
        <begin position="198"/>
        <end position="219"/>
    </location>
</feature>
<dbReference type="RefSeq" id="WP_344801377.1">
    <property type="nucleotide sequence ID" value="NZ_BAABAB010000003.1"/>
</dbReference>
<keyword evidence="6 9" id="KW-1133">Transmembrane helix</keyword>
<dbReference type="Proteomes" id="UP001501490">
    <property type="component" value="Unassembled WGS sequence"/>
</dbReference>
<evidence type="ECO:0000256" key="6">
    <source>
        <dbReference type="ARBA" id="ARBA00022989"/>
    </source>
</evidence>
<reference evidence="13" key="1">
    <citation type="journal article" date="2019" name="Int. J. Syst. Evol. Microbiol.">
        <title>The Global Catalogue of Microorganisms (GCM) 10K type strain sequencing project: providing services to taxonomists for standard genome sequencing and annotation.</title>
        <authorList>
            <consortium name="The Broad Institute Genomics Platform"/>
            <consortium name="The Broad Institute Genome Sequencing Center for Infectious Disease"/>
            <person name="Wu L."/>
            <person name="Ma J."/>
        </authorList>
    </citation>
    <scope>NUCLEOTIDE SEQUENCE [LARGE SCALE GENOMIC DNA]</scope>
    <source>
        <strain evidence="13">JCM 16929</strain>
    </source>
</reference>
<dbReference type="Pfam" id="PF02355">
    <property type="entry name" value="SecD_SecF_C"/>
    <property type="match status" value="1"/>
</dbReference>
<protein>
    <recommendedName>
        <fullName evidence="9">Protein-export membrane protein SecF</fullName>
    </recommendedName>
</protein>
<evidence type="ECO:0000259" key="11">
    <source>
        <dbReference type="Pfam" id="PF02355"/>
    </source>
</evidence>
<feature type="compositionally biased region" description="Low complexity" evidence="10">
    <location>
        <begin position="347"/>
        <end position="360"/>
    </location>
</feature>
<comment type="caution">
    <text evidence="12">The sequence shown here is derived from an EMBL/GenBank/DDBJ whole genome shotgun (WGS) entry which is preliminary data.</text>
</comment>
<feature type="region of interest" description="Disordered" evidence="10">
    <location>
        <begin position="317"/>
        <end position="429"/>
    </location>
</feature>
<evidence type="ECO:0000256" key="5">
    <source>
        <dbReference type="ARBA" id="ARBA00022927"/>
    </source>
</evidence>
<feature type="transmembrane region" description="Helical" evidence="9">
    <location>
        <begin position="26"/>
        <end position="47"/>
    </location>
</feature>
<comment type="subunit">
    <text evidence="9">Forms a complex with SecD. Part of the essential Sec protein translocation apparatus which comprises SecA, SecYEG and auxiliary proteins SecDF. Other proteins may also be involved.</text>
</comment>